<dbReference type="AlphaFoldDB" id="A0A246JFD1"/>
<dbReference type="InterPro" id="IPR013976">
    <property type="entry name" value="HDOD"/>
</dbReference>
<feature type="domain" description="HDOD" evidence="1">
    <location>
        <begin position="179"/>
        <end position="365"/>
    </location>
</feature>
<comment type="caution">
    <text evidence="2">The sequence shown here is derived from an EMBL/GenBank/DDBJ whole genome shotgun (WGS) entry which is preliminary data.</text>
</comment>
<proteinExistence type="predicted"/>
<protein>
    <recommendedName>
        <fullName evidence="1">HDOD domain-containing protein</fullName>
    </recommendedName>
</protein>
<dbReference type="Proteomes" id="UP000197468">
    <property type="component" value="Unassembled WGS sequence"/>
</dbReference>
<sequence length="381" mass="40861">MNSTHAVLGQLALGYAPLVSKSLDIEATRVTVFALRPEGSPDAGELLAALSEAFPTKAVQLNVAHEGLLKGLLAAPLPANVRIEVPAFLLSDAELAAQAQARGALLKGRSDAAGFKQLVLDLPDLANGPLPAGKSVLVAGARSAADFKQAFDGGAAGVLGWTVHGDFEAPPASAARNDAQADLQVIVELMSRVDQGEDVERLEQTLKRDPSLAFKLLRYMNSAAFGLSVEVSSFRHAIMLLGYARLRRWLALLLATASKDHAMRPVMFGALRRGLVMEELSKGMGDSEVRDEMFICGLFSLLDHMLKQPFEKLLQSIPVPERVRQALVDKTGPYHGALQLVQAIEDESVFDVRAALDTLMLGADEVNHAVLRALHKAAQLE</sequence>
<dbReference type="PANTHER" id="PTHR33525">
    <property type="match status" value="1"/>
</dbReference>
<name>A0A246JFD1_9BURK</name>
<evidence type="ECO:0000313" key="2">
    <source>
        <dbReference type="EMBL" id="OWQ91319.1"/>
    </source>
</evidence>
<dbReference type="SUPFAM" id="SSF109604">
    <property type="entry name" value="HD-domain/PDEase-like"/>
    <property type="match status" value="1"/>
</dbReference>
<dbReference type="OrthoDB" id="9804751at2"/>
<dbReference type="Pfam" id="PF08668">
    <property type="entry name" value="HDOD"/>
    <property type="match status" value="1"/>
</dbReference>
<organism evidence="2 3">
    <name type="scientific">Roseateles aquatilis</name>
    <dbReference type="NCBI Taxonomy" id="431061"/>
    <lineage>
        <taxon>Bacteria</taxon>
        <taxon>Pseudomonadati</taxon>
        <taxon>Pseudomonadota</taxon>
        <taxon>Betaproteobacteria</taxon>
        <taxon>Burkholderiales</taxon>
        <taxon>Sphaerotilaceae</taxon>
        <taxon>Roseateles</taxon>
    </lineage>
</organism>
<accession>A0A246JFD1</accession>
<reference evidence="2 3" key="1">
    <citation type="journal article" date="2008" name="Int. J. Syst. Evol. Microbiol.">
        <title>Description of Roseateles aquatilis sp. nov. and Roseateles terrae sp. nov., in the class Betaproteobacteria, and emended description of the genus Roseateles.</title>
        <authorList>
            <person name="Gomila M."/>
            <person name="Bowien B."/>
            <person name="Falsen E."/>
            <person name="Moore E.R."/>
            <person name="Lalucat J."/>
        </authorList>
    </citation>
    <scope>NUCLEOTIDE SEQUENCE [LARGE SCALE GENOMIC DNA]</scope>
    <source>
        <strain evidence="2 3">CCUG 48205</strain>
    </source>
</reference>
<dbReference type="EMBL" id="NIOF01000003">
    <property type="protein sequence ID" value="OWQ91319.1"/>
    <property type="molecule type" value="Genomic_DNA"/>
</dbReference>
<dbReference type="InterPro" id="IPR052340">
    <property type="entry name" value="RNase_Y/CdgJ"/>
</dbReference>
<dbReference type="PROSITE" id="PS51833">
    <property type="entry name" value="HDOD"/>
    <property type="match status" value="1"/>
</dbReference>
<dbReference type="Gene3D" id="1.10.3210.10">
    <property type="entry name" value="Hypothetical protein af1432"/>
    <property type="match status" value="1"/>
</dbReference>
<evidence type="ECO:0000259" key="1">
    <source>
        <dbReference type="PROSITE" id="PS51833"/>
    </source>
</evidence>
<gene>
    <name evidence="2" type="ORF">CDN99_09085</name>
</gene>
<keyword evidence="3" id="KW-1185">Reference proteome</keyword>
<dbReference type="PANTHER" id="PTHR33525:SF4">
    <property type="entry name" value="CYCLIC DI-GMP PHOSPHODIESTERASE CDGJ"/>
    <property type="match status" value="1"/>
</dbReference>
<dbReference type="RefSeq" id="WP_088384547.1">
    <property type="nucleotide sequence ID" value="NZ_NIOF01000003.1"/>
</dbReference>
<evidence type="ECO:0000313" key="3">
    <source>
        <dbReference type="Proteomes" id="UP000197468"/>
    </source>
</evidence>